<evidence type="ECO:0000313" key="2">
    <source>
        <dbReference type="EMBL" id="ACQ79764.1"/>
    </source>
</evidence>
<feature type="chain" id="PRO_5038682142" evidence="1">
    <location>
        <begin position="29"/>
        <end position="451"/>
    </location>
</feature>
<dbReference type="Gene3D" id="3.40.190.10">
    <property type="entry name" value="Periplasmic binding protein-like II"/>
    <property type="match status" value="2"/>
</dbReference>
<dbReference type="EMBL" id="CP001618">
    <property type="protein sequence ID" value="ACQ79764.1"/>
    <property type="molecule type" value="Genomic_DNA"/>
</dbReference>
<accession>C5C365</accession>
<dbReference type="InterPro" id="IPR006059">
    <property type="entry name" value="SBP"/>
</dbReference>
<evidence type="ECO:0000313" key="3">
    <source>
        <dbReference type="Proteomes" id="UP000007962"/>
    </source>
</evidence>
<dbReference type="SUPFAM" id="SSF53850">
    <property type="entry name" value="Periplasmic binding protein-like II"/>
    <property type="match status" value="1"/>
</dbReference>
<dbReference type="PROSITE" id="PS51318">
    <property type="entry name" value="TAT"/>
    <property type="match status" value="1"/>
</dbReference>
<dbReference type="HOGENOM" id="CLU_031285_3_1_11"/>
<dbReference type="KEGG" id="bcv:Bcav_1508"/>
<organism evidence="2 3">
    <name type="scientific">Beutenbergia cavernae (strain ATCC BAA-8 / DSM 12333 / CCUG 43141 / JCM 11478 / NBRC 16432 / NCIMB 13614 / HKI 0122)</name>
    <dbReference type="NCBI Taxonomy" id="471853"/>
    <lineage>
        <taxon>Bacteria</taxon>
        <taxon>Bacillati</taxon>
        <taxon>Actinomycetota</taxon>
        <taxon>Actinomycetes</taxon>
        <taxon>Micrococcales</taxon>
        <taxon>Beutenbergiaceae</taxon>
        <taxon>Beutenbergia</taxon>
    </lineage>
</organism>
<dbReference type="RefSeq" id="WP_015882004.1">
    <property type="nucleotide sequence ID" value="NC_012669.1"/>
</dbReference>
<proteinExistence type="predicted"/>
<protein>
    <submittedName>
        <fullName evidence="2">Extracellular solute-binding protein family 1</fullName>
    </submittedName>
</protein>
<gene>
    <name evidence="2" type="ordered locus">Bcav_1508</name>
</gene>
<name>C5C365_BEUC1</name>
<dbReference type="PANTHER" id="PTHR43649">
    <property type="entry name" value="ARABINOSE-BINDING PROTEIN-RELATED"/>
    <property type="match status" value="1"/>
</dbReference>
<dbReference type="Pfam" id="PF13416">
    <property type="entry name" value="SBP_bac_8"/>
    <property type="match status" value="1"/>
</dbReference>
<dbReference type="InterPro" id="IPR050490">
    <property type="entry name" value="Bact_solute-bd_prot1"/>
</dbReference>
<keyword evidence="3" id="KW-1185">Reference proteome</keyword>
<dbReference type="Proteomes" id="UP000007962">
    <property type="component" value="Chromosome"/>
</dbReference>
<dbReference type="PROSITE" id="PS51257">
    <property type="entry name" value="PROKAR_LIPOPROTEIN"/>
    <property type="match status" value="1"/>
</dbReference>
<dbReference type="PANTHER" id="PTHR43649:SF30">
    <property type="entry name" value="ABC TRANSPORTER SUBSTRATE-BINDING PROTEIN"/>
    <property type="match status" value="1"/>
</dbReference>
<keyword evidence="1" id="KW-0732">Signal</keyword>
<dbReference type="InterPro" id="IPR006311">
    <property type="entry name" value="TAT_signal"/>
</dbReference>
<sequence>MTRSPFGSPSRRTFLGLGAAGLSAPLLASCAGGGSSGELGSVDLNVPSAFSGREVNIAVWSSMSGNNGEVLQGLVTQFNESQEDIYAELQFQGAYEEAGPKVTAALQAKAVPDVMMFADTWWARFMLNDVLEPLDDYFTDDFNGDAYLPSLFQEGVVDGSTYWLSYGRSTPLFYYNKDQFAQAGLPDRGPETWSELLEWAPALNAIQVSGKALATHAFSSGDDWPFMALIWAFGGRISDGLDVQIDGDAAVEAGTWAQDFVFEHGYGYLAQAPTTDFGAGVVATTVGSTASLRGIYEESDFEVGASFLPQEVTTGVPTGGNGFSMFSGVPDERKQAGFELLTFLGRPDNAAAWTLGTGYLPIVTASQEEPELAQVLADDPNFSVAADQLELAQPTDAVRIFVTDSTSTIIGGIQEVLSDRSKDVATTFGGVAGQLRQGAEDIQDSYDRWYG</sequence>
<evidence type="ECO:0000256" key="1">
    <source>
        <dbReference type="SAM" id="SignalP"/>
    </source>
</evidence>
<dbReference type="STRING" id="471853.Bcav_1508"/>
<dbReference type="AlphaFoldDB" id="C5C365"/>
<dbReference type="OrthoDB" id="2510110at2"/>
<dbReference type="CDD" id="cd14748">
    <property type="entry name" value="PBP2_UgpB"/>
    <property type="match status" value="1"/>
</dbReference>
<feature type="signal peptide" evidence="1">
    <location>
        <begin position="1"/>
        <end position="28"/>
    </location>
</feature>
<reference evidence="2 3" key="1">
    <citation type="journal article" date="2009" name="Stand. Genomic Sci.">
        <title>Complete genome sequence of Beutenbergia cavernae type strain (HKI 0122).</title>
        <authorList>
            <person name="Land M."/>
            <person name="Pukall R."/>
            <person name="Abt B."/>
            <person name="Goker M."/>
            <person name="Rohde M."/>
            <person name="Glavina Del Rio T."/>
            <person name="Tice H."/>
            <person name="Copeland A."/>
            <person name="Cheng J.F."/>
            <person name="Lucas S."/>
            <person name="Chen F."/>
            <person name="Nolan M."/>
            <person name="Bruce D."/>
            <person name="Goodwin L."/>
            <person name="Pitluck S."/>
            <person name="Ivanova N."/>
            <person name="Mavromatis K."/>
            <person name="Ovchinnikova G."/>
            <person name="Pati A."/>
            <person name="Chen A."/>
            <person name="Palaniappan K."/>
            <person name="Hauser L."/>
            <person name="Chang Y.J."/>
            <person name="Jefferies C.C."/>
            <person name="Saunders E."/>
            <person name="Brettin T."/>
            <person name="Detter J.C."/>
            <person name="Han C."/>
            <person name="Chain P."/>
            <person name="Bristow J."/>
            <person name="Eisen J.A."/>
            <person name="Markowitz V."/>
            <person name="Hugenholtz P."/>
            <person name="Kyrpides N.C."/>
            <person name="Klenk H.P."/>
            <person name="Lapidus A."/>
        </authorList>
    </citation>
    <scope>NUCLEOTIDE SEQUENCE [LARGE SCALE GENOMIC DNA]</scope>
    <source>
        <strain evidence="3">ATCC BAA-8 / DSM 12333 / NBRC 16432</strain>
    </source>
</reference>
<dbReference type="eggNOG" id="COG1653">
    <property type="taxonomic scope" value="Bacteria"/>
</dbReference>